<evidence type="ECO:0000256" key="3">
    <source>
        <dbReference type="ARBA" id="ARBA00023128"/>
    </source>
</evidence>
<reference evidence="6 7" key="1">
    <citation type="journal article" date="2021" name="Elife">
        <title>Chloroplast acquisition without the gene transfer in kleptoplastic sea slugs, Plakobranchus ocellatus.</title>
        <authorList>
            <person name="Maeda T."/>
            <person name="Takahashi S."/>
            <person name="Yoshida T."/>
            <person name="Shimamura S."/>
            <person name="Takaki Y."/>
            <person name="Nagai Y."/>
            <person name="Toyoda A."/>
            <person name="Suzuki Y."/>
            <person name="Arimoto A."/>
            <person name="Ishii H."/>
            <person name="Satoh N."/>
            <person name="Nishiyama T."/>
            <person name="Hasebe M."/>
            <person name="Maruyama T."/>
            <person name="Minagawa J."/>
            <person name="Obokata J."/>
            <person name="Shigenobu S."/>
        </authorList>
    </citation>
    <scope>NUCLEOTIDE SEQUENCE [LARGE SCALE GENOMIC DNA]</scope>
</reference>
<comment type="subcellular location">
    <subcellularLocation>
        <location evidence="1">Mitochondrion</location>
    </subcellularLocation>
</comment>
<dbReference type="SUPFAM" id="SSF64076">
    <property type="entry name" value="MTH938-like"/>
    <property type="match status" value="1"/>
</dbReference>
<keyword evidence="3" id="KW-0496">Mitochondrion</keyword>
<evidence type="ECO:0000256" key="5">
    <source>
        <dbReference type="SAM" id="MobiDB-lite"/>
    </source>
</evidence>
<dbReference type="AlphaFoldDB" id="A0AAV4BSJ1"/>
<dbReference type="InterPro" id="IPR036748">
    <property type="entry name" value="MTH938-like_sf"/>
</dbReference>
<feature type="region of interest" description="Disordered" evidence="5">
    <location>
        <begin position="211"/>
        <end position="249"/>
    </location>
</feature>
<comment type="similarity">
    <text evidence="4">Belongs to the NDUFAF3 family.</text>
</comment>
<feature type="compositionally biased region" description="Basic and acidic residues" evidence="5">
    <location>
        <begin position="232"/>
        <end position="249"/>
    </location>
</feature>
<dbReference type="Pfam" id="PF04430">
    <property type="entry name" value="DUF498"/>
    <property type="match status" value="1"/>
</dbReference>
<keyword evidence="7" id="KW-1185">Reference proteome</keyword>
<sequence>MISRHFIRSLCNRKISRLSCISVRNHNFDGESYSKSSLSLITKEDETQNYIEAFSAYGFRLTSGFNILGPCALFPRAVLHWNVASSEKITPESLSLFCMLYPKLDILILGKGDWDAKVDNSIIKYLRSNRINTEILPTEQACSTFNFLNSEHRLVAAALIPPQNVDMPSSDQFFLHDERIPLPSEKELLDDHPEITRTMESFKKHGVYETIAEHEKSNRPQSWGPFGQQNAESKRDEPSGRRGDKPREE</sequence>
<dbReference type="Proteomes" id="UP000735302">
    <property type="component" value="Unassembled WGS sequence"/>
</dbReference>
<dbReference type="Gene3D" id="3.40.1230.10">
    <property type="entry name" value="MTH938-like"/>
    <property type="match status" value="1"/>
</dbReference>
<dbReference type="PANTHER" id="PTHR21192">
    <property type="entry name" value="NUCLEAR PROTEIN E3-3"/>
    <property type="match status" value="1"/>
</dbReference>
<evidence type="ECO:0000256" key="2">
    <source>
        <dbReference type="ARBA" id="ARBA00021776"/>
    </source>
</evidence>
<accession>A0AAV4BSJ1</accession>
<gene>
    <name evidence="6" type="ORF">PoB_004829400</name>
</gene>
<evidence type="ECO:0000313" key="7">
    <source>
        <dbReference type="Proteomes" id="UP000735302"/>
    </source>
</evidence>
<dbReference type="GO" id="GO:0005743">
    <property type="term" value="C:mitochondrial inner membrane"/>
    <property type="evidence" value="ECO:0007669"/>
    <property type="project" value="TreeGrafter"/>
</dbReference>
<comment type="caution">
    <text evidence="6">The sequence shown here is derived from an EMBL/GenBank/DDBJ whole genome shotgun (WGS) entry which is preliminary data.</text>
</comment>
<evidence type="ECO:0000313" key="6">
    <source>
        <dbReference type="EMBL" id="GFO21789.1"/>
    </source>
</evidence>
<name>A0AAV4BSJ1_9GAST</name>
<dbReference type="InterPro" id="IPR034095">
    <property type="entry name" value="NDUF3"/>
</dbReference>
<dbReference type="EMBL" id="BLXT01005284">
    <property type="protein sequence ID" value="GFO21789.1"/>
    <property type="molecule type" value="Genomic_DNA"/>
</dbReference>
<dbReference type="PANTHER" id="PTHR21192:SF2">
    <property type="entry name" value="NADH DEHYDROGENASE [UBIQUINONE] 1 ALPHA SUBCOMPLEX ASSEMBLY FACTOR 3"/>
    <property type="match status" value="1"/>
</dbReference>
<evidence type="ECO:0000256" key="4">
    <source>
        <dbReference type="ARBA" id="ARBA00049984"/>
    </source>
</evidence>
<dbReference type="CDD" id="cd05125">
    <property type="entry name" value="Mth938_2P1-like"/>
    <property type="match status" value="1"/>
</dbReference>
<protein>
    <recommendedName>
        <fullName evidence="2">NADH dehydrogenase [ubiquinone] 1 alpha subcomplex assembly factor 3</fullName>
    </recommendedName>
</protein>
<proteinExistence type="inferred from homology"/>
<organism evidence="6 7">
    <name type="scientific">Plakobranchus ocellatus</name>
    <dbReference type="NCBI Taxonomy" id="259542"/>
    <lineage>
        <taxon>Eukaryota</taxon>
        <taxon>Metazoa</taxon>
        <taxon>Spiralia</taxon>
        <taxon>Lophotrochozoa</taxon>
        <taxon>Mollusca</taxon>
        <taxon>Gastropoda</taxon>
        <taxon>Heterobranchia</taxon>
        <taxon>Euthyneura</taxon>
        <taxon>Panpulmonata</taxon>
        <taxon>Sacoglossa</taxon>
        <taxon>Placobranchoidea</taxon>
        <taxon>Plakobranchidae</taxon>
        <taxon>Plakobranchus</taxon>
    </lineage>
</organism>
<dbReference type="GO" id="GO:0032981">
    <property type="term" value="P:mitochondrial respiratory chain complex I assembly"/>
    <property type="evidence" value="ECO:0007669"/>
    <property type="project" value="InterPro"/>
</dbReference>
<dbReference type="InterPro" id="IPR007523">
    <property type="entry name" value="NDUFAF3/AAMDC"/>
</dbReference>
<evidence type="ECO:0000256" key="1">
    <source>
        <dbReference type="ARBA" id="ARBA00004173"/>
    </source>
</evidence>